<feature type="compositionally biased region" description="Low complexity" evidence="1">
    <location>
        <begin position="507"/>
        <end position="516"/>
    </location>
</feature>
<evidence type="ECO:0000313" key="3">
    <source>
        <dbReference type="Proteomes" id="UP001054857"/>
    </source>
</evidence>
<protein>
    <submittedName>
        <fullName evidence="2">Uncharacterized protein</fullName>
    </submittedName>
</protein>
<dbReference type="AlphaFoldDB" id="A0AAD3E592"/>
<organism evidence="2 3">
    <name type="scientific">Astrephomene gubernaculifera</name>
    <dbReference type="NCBI Taxonomy" id="47775"/>
    <lineage>
        <taxon>Eukaryota</taxon>
        <taxon>Viridiplantae</taxon>
        <taxon>Chlorophyta</taxon>
        <taxon>core chlorophytes</taxon>
        <taxon>Chlorophyceae</taxon>
        <taxon>CS clade</taxon>
        <taxon>Chlamydomonadales</taxon>
        <taxon>Astrephomenaceae</taxon>
        <taxon>Astrephomene</taxon>
    </lineage>
</organism>
<gene>
    <name evidence="2" type="ORF">Agub_g15298</name>
</gene>
<evidence type="ECO:0000313" key="2">
    <source>
        <dbReference type="EMBL" id="GFR52674.1"/>
    </source>
</evidence>
<feature type="region of interest" description="Disordered" evidence="1">
    <location>
        <begin position="494"/>
        <end position="569"/>
    </location>
</feature>
<accession>A0AAD3E592</accession>
<feature type="region of interest" description="Disordered" evidence="1">
    <location>
        <begin position="139"/>
        <end position="183"/>
    </location>
</feature>
<feature type="compositionally biased region" description="Low complexity" evidence="1">
    <location>
        <begin position="162"/>
        <end position="178"/>
    </location>
</feature>
<feature type="region of interest" description="Disordered" evidence="1">
    <location>
        <begin position="291"/>
        <end position="314"/>
    </location>
</feature>
<feature type="region of interest" description="Disordered" evidence="1">
    <location>
        <begin position="195"/>
        <end position="224"/>
    </location>
</feature>
<evidence type="ECO:0000256" key="1">
    <source>
        <dbReference type="SAM" id="MobiDB-lite"/>
    </source>
</evidence>
<dbReference type="EMBL" id="BMAR01000069">
    <property type="protein sequence ID" value="GFR52674.1"/>
    <property type="molecule type" value="Genomic_DNA"/>
</dbReference>
<keyword evidence="3" id="KW-1185">Reference proteome</keyword>
<proteinExistence type="predicted"/>
<name>A0AAD3E592_9CHLO</name>
<dbReference type="Proteomes" id="UP001054857">
    <property type="component" value="Unassembled WGS sequence"/>
</dbReference>
<feature type="compositionally biased region" description="Polar residues" evidence="1">
    <location>
        <begin position="200"/>
        <end position="214"/>
    </location>
</feature>
<comment type="caution">
    <text evidence="2">The sequence shown here is derived from an EMBL/GenBank/DDBJ whole genome shotgun (WGS) entry which is preliminary data.</text>
</comment>
<sequence length="775" mass="81446">MATAAHIPTAALNETFKKELFSKEVEGWIGRATPADRERFERVFESIRSISESKKVPDAHAGFVNATLDKFKKRGGSASAAANNGTRTPTLIRGASAVAANGWSYTATRAALGRAETQAALATLQQQVALEQEKFQKQQQRFLEGDVDRPQSAPGGVNGHDAAATTAAATAGGTSTTTGRDRELLSIENAAVRRRAASMGSHSRSMPGINSSALDSVGGGPAVVTSATSSTAATAGSATAAAATNVAALAAATAAATLGYPAPTVNPPAATHSAAAAAVAAAVAAATAANSAGAAGPKPPVATGSSGGARPDKGFVPFPPHVTNYQESYNLRSCYPEVYNQALEDTKIEPVPNSTFISEWGDSLKAHADEAAKLYMRTTYNTVNDEVVRPRTEADATREREFFKWMRRQKSYFGDLLTKAKAQDLDSILEVADDEQKRDILEAFRMLHAVAEPCFDRTRSHSQAVHCPMSRMDDGLDAKMALNTKLRTMGAVDSMRRVGGGGGGAGRRPATAMGAAELKPNKVNLTLGGTDEGAEDGGGGGGAKALKPSRRPATAGAALSRASKGPQPIFEKTNVFKNKAPLTWPHGRTGPEISHYTETFGGGKIGVDRARPNSAMYKASPIKYVDASCPYGMVNPYTAAAPLRAAYPVPAGFVAPATAIFPQPKGDTVYRNEFAPRDTADLLVQLRAAANLAENQRKMLDRGSIPMGPRTGVNLVPSSTWISEAKDSYVQYEVNLRDPHERAQAMRTMFSGPTASAGKMTAAVPVLDKNKANKE</sequence>
<reference evidence="2 3" key="1">
    <citation type="journal article" date="2021" name="Sci. Rep.">
        <title>Genome sequencing of the multicellular alga Astrephomene provides insights into convergent evolution of germ-soma differentiation.</title>
        <authorList>
            <person name="Yamashita S."/>
            <person name="Yamamoto K."/>
            <person name="Matsuzaki R."/>
            <person name="Suzuki S."/>
            <person name="Yamaguchi H."/>
            <person name="Hirooka S."/>
            <person name="Minakuchi Y."/>
            <person name="Miyagishima S."/>
            <person name="Kawachi M."/>
            <person name="Toyoda A."/>
            <person name="Nozaki H."/>
        </authorList>
    </citation>
    <scope>NUCLEOTIDE SEQUENCE [LARGE SCALE GENOMIC DNA]</scope>
    <source>
        <strain evidence="2 3">NIES-4017</strain>
    </source>
</reference>